<dbReference type="GO" id="GO:0005783">
    <property type="term" value="C:endoplasmic reticulum"/>
    <property type="evidence" value="ECO:0007669"/>
    <property type="project" value="TreeGrafter"/>
</dbReference>
<feature type="domain" description="MTTase N-terminal" evidence="17">
    <location>
        <begin position="292"/>
        <end position="400"/>
    </location>
</feature>
<dbReference type="Pfam" id="PF04055">
    <property type="entry name" value="Radical_SAM"/>
    <property type="match status" value="1"/>
</dbReference>
<dbReference type="GO" id="GO:0141221">
    <property type="term" value="F:histone deacetylase activity, hydrolytic mechanism"/>
    <property type="evidence" value="ECO:0007669"/>
    <property type="project" value="UniProtKB-EC"/>
</dbReference>
<keyword evidence="8" id="KW-0949">S-adenosyl-L-methionine</keyword>
<dbReference type="SMART" id="SM00729">
    <property type="entry name" value="Elp3"/>
    <property type="match status" value="1"/>
</dbReference>
<dbReference type="InterPro" id="IPR037138">
    <property type="entry name" value="His_deacetylse_dom_sf"/>
</dbReference>
<dbReference type="Pfam" id="PF00919">
    <property type="entry name" value="UPF0004"/>
    <property type="match status" value="1"/>
</dbReference>
<dbReference type="Proteomes" id="UP000515146">
    <property type="component" value="Unplaced"/>
</dbReference>
<dbReference type="InterPro" id="IPR006466">
    <property type="entry name" value="MiaB-like_arc_euk"/>
</dbReference>
<proteinExistence type="inferred from homology"/>
<evidence type="ECO:0000313" key="20">
    <source>
        <dbReference type="RefSeq" id="XP_027201294.1"/>
    </source>
</evidence>
<dbReference type="SUPFAM" id="SSF102114">
    <property type="entry name" value="Radical SAM enzymes"/>
    <property type="match status" value="1"/>
</dbReference>
<keyword evidence="11" id="KW-0408">Iron</keyword>
<dbReference type="FunFam" id="3.80.30.20:FF:000002">
    <property type="entry name" value="threonylcarbamoyladenosine tRNA methylthiotransferase isoform X2"/>
    <property type="match status" value="1"/>
</dbReference>
<dbReference type="NCBIfam" id="TIGR01578">
    <property type="entry name" value="MiaB-like-B"/>
    <property type="match status" value="1"/>
</dbReference>
<dbReference type="InterPro" id="IPR038135">
    <property type="entry name" value="Methylthiotransferase_N_sf"/>
</dbReference>
<evidence type="ECO:0000256" key="3">
    <source>
        <dbReference type="ARBA" id="ARBA00008616"/>
    </source>
</evidence>
<dbReference type="OrthoDB" id="1730074at2759"/>
<dbReference type="InterPro" id="IPR023404">
    <property type="entry name" value="rSAM_horseshoe"/>
</dbReference>
<comment type="function">
    <text evidence="2">Catalyzes the methylthiolation of N6-threonylcarbamoyladenosine (t(6)A), leading to the formation of 2-methylthio-N6-threonylcarbamoyladenosine (ms(2)t(6)A) at position 37 in tRNAs that read codons beginning with adenine.</text>
</comment>
<dbReference type="InterPro" id="IPR023801">
    <property type="entry name" value="His_deacetylse_dom"/>
</dbReference>
<comment type="cofactor">
    <cofactor evidence="1">
        <name>[4Fe-4S] cluster</name>
        <dbReference type="ChEBI" id="CHEBI:49883"/>
    </cofactor>
</comment>
<evidence type="ECO:0000256" key="10">
    <source>
        <dbReference type="ARBA" id="ARBA00022723"/>
    </source>
</evidence>
<dbReference type="InterPro" id="IPR005839">
    <property type="entry name" value="Methylthiotransferase"/>
</dbReference>
<evidence type="ECO:0000313" key="19">
    <source>
        <dbReference type="Proteomes" id="UP000515146"/>
    </source>
</evidence>
<name>A0A6P6Y9N9_DERPT</name>
<dbReference type="Gene3D" id="3.80.30.20">
    <property type="entry name" value="tm_1862 like domain"/>
    <property type="match status" value="1"/>
</dbReference>
<dbReference type="PANTHER" id="PTHR11918:SF45">
    <property type="entry name" value="THREONYLCARBAMOYLADENOSINE TRNA METHYLTHIOTRANSFERASE"/>
    <property type="match status" value="1"/>
</dbReference>
<evidence type="ECO:0000256" key="1">
    <source>
        <dbReference type="ARBA" id="ARBA00001966"/>
    </source>
</evidence>
<dbReference type="NCBIfam" id="TIGR00089">
    <property type="entry name" value="MiaB/RimO family radical SAM methylthiotransferase"/>
    <property type="match status" value="1"/>
</dbReference>
<dbReference type="InterPro" id="IPR023696">
    <property type="entry name" value="Ureohydrolase_dom_sf"/>
</dbReference>
<dbReference type="InterPro" id="IPR007197">
    <property type="entry name" value="rSAM"/>
</dbReference>
<evidence type="ECO:0000256" key="12">
    <source>
        <dbReference type="ARBA" id="ARBA00023014"/>
    </source>
</evidence>
<protein>
    <recommendedName>
        <fullName evidence="5">Threonylcarbamoyladenosine tRNA methylthiotransferase</fullName>
        <ecNumber evidence="4">2.8.4.5</ecNumber>
    </recommendedName>
    <alternativeName>
        <fullName evidence="16">CDKAL1-like protein</fullName>
    </alternativeName>
    <alternativeName>
        <fullName evidence="13">tRNA-t(6)A37 methylthiotransferase</fullName>
    </alternativeName>
</protein>
<reference evidence="20" key="1">
    <citation type="submission" date="2025-08" db="UniProtKB">
        <authorList>
            <consortium name="RefSeq"/>
        </authorList>
    </citation>
    <scope>IDENTIFICATION</scope>
    <source>
        <strain evidence="20">Airmid</strain>
    </source>
</reference>
<dbReference type="GO" id="GO:0046872">
    <property type="term" value="F:metal ion binding"/>
    <property type="evidence" value="ECO:0007669"/>
    <property type="project" value="UniProtKB-KW"/>
</dbReference>
<dbReference type="InterPro" id="IPR006638">
    <property type="entry name" value="Elp3/MiaA/NifB-like_rSAM"/>
</dbReference>
<accession>A0A6P6Y9N9</accession>
<dbReference type="InterPro" id="IPR013848">
    <property type="entry name" value="Methylthiotransferase_N"/>
</dbReference>
<evidence type="ECO:0000256" key="2">
    <source>
        <dbReference type="ARBA" id="ARBA00002399"/>
    </source>
</evidence>
<dbReference type="SFLD" id="SFLDG01082">
    <property type="entry name" value="B12-binding_domain_containing"/>
    <property type="match status" value="1"/>
</dbReference>
<dbReference type="PROSITE" id="PS51449">
    <property type="entry name" value="MTTASE_N"/>
    <property type="match status" value="1"/>
</dbReference>
<dbReference type="AlphaFoldDB" id="A0A6P6Y9N9"/>
<keyword evidence="9" id="KW-0819">tRNA processing</keyword>
<dbReference type="Pfam" id="PF00850">
    <property type="entry name" value="Hist_deacetyl"/>
    <property type="match status" value="1"/>
</dbReference>
<dbReference type="SUPFAM" id="SSF52768">
    <property type="entry name" value="Arginase/deacetylase"/>
    <property type="match status" value="1"/>
</dbReference>
<dbReference type="EC" id="2.8.4.5" evidence="4"/>
<gene>
    <name evidence="20" type="primary">LOC113795298</name>
</gene>
<evidence type="ECO:0000256" key="5">
    <source>
        <dbReference type="ARBA" id="ARBA00018810"/>
    </source>
</evidence>
<dbReference type="Gene3D" id="3.40.50.12160">
    <property type="entry name" value="Methylthiotransferase, N-terminal domain"/>
    <property type="match status" value="1"/>
</dbReference>
<keyword evidence="10" id="KW-0479">Metal-binding</keyword>
<dbReference type="InterPro" id="IPR003084">
    <property type="entry name" value="HDAC_I/II"/>
</dbReference>
<sequence length="662" mass="72987">MATDGGATHSVAQQSASYVPRTAYFYDPDIGSYYYGSGHPMKPQRVRMAHSLILSYDLYKELDVFQPHYASMLELTKFHSPDYVDFLASVSVENYKVVSAKLPGVEEAFYLCSRVMTVSFHRYGDYFPGTGSILDVGGSAGKYYSVNVPLKAGMTDEMYVSLYKDVVAKCVEVYQPRAIVLQCGADSVAGDRLGCFNLSTKGHGACVEWTRSLQIPLVILGGGGYTIKNVARTWLYETAVALGKGAEISEEIPRNEYYQYYGPNFQLHLSPNPELANKNSEHYCNCIREKIFQHFVQTFGCSHNVADGETMQGVLKAHGFSVVSELADGDVVVVNSCTVKNPSESSALNLATTCRAGGKFVVLAGCVVQADVHNRALAGFSCIGVQQLGQIGEAVLETMKGTVYRCVAQRPNASTLTLPHLRRNALVEIIPISSGCLGNCTYCKTRFARAQLRSFHPAEIVQRVKSAVADGVQQIWLTSEDTGAWGLDIGLNLAHLLYEIDDALVATEPLTEKCVMVRIGMTNPPYILDQLPEICDVLNRKHWFKWIHIPVQSGSNAVLAAMNREYTREEFLRCCTALRENVRGIVVATDFICGFPGETDAQHAESLSLLENLRLPVVNISQFYPRPGTIAAAMKRVPTPTVKLRSREMTKAFASYETFDPH</sequence>
<comment type="catalytic activity">
    <reaction evidence="15">
        <text>N(6)-L-threonylcarbamoyladenosine(37) in tRNA + (sulfur carrier)-SH + AH2 + 2 S-adenosyl-L-methionine = 2-methylsulfanyl-N(6)-L-threonylcarbamoyladenosine(37) in tRNA + (sulfur carrier)-H + 5'-deoxyadenosine + L-methionine + A + S-adenosyl-L-homocysteine + 2 H(+)</text>
        <dbReference type="Rhea" id="RHEA:37075"/>
        <dbReference type="Rhea" id="RHEA-COMP:10163"/>
        <dbReference type="Rhea" id="RHEA-COMP:11092"/>
        <dbReference type="Rhea" id="RHEA-COMP:14737"/>
        <dbReference type="Rhea" id="RHEA-COMP:14739"/>
        <dbReference type="ChEBI" id="CHEBI:13193"/>
        <dbReference type="ChEBI" id="CHEBI:15378"/>
        <dbReference type="ChEBI" id="CHEBI:17319"/>
        <dbReference type="ChEBI" id="CHEBI:17499"/>
        <dbReference type="ChEBI" id="CHEBI:29917"/>
        <dbReference type="ChEBI" id="CHEBI:57844"/>
        <dbReference type="ChEBI" id="CHEBI:57856"/>
        <dbReference type="ChEBI" id="CHEBI:59789"/>
        <dbReference type="ChEBI" id="CHEBI:64428"/>
        <dbReference type="ChEBI" id="CHEBI:74418"/>
        <dbReference type="ChEBI" id="CHEBI:74420"/>
        <dbReference type="EC" id="2.8.4.5"/>
    </reaction>
</comment>
<keyword evidence="6" id="KW-0004">4Fe-4S</keyword>
<evidence type="ECO:0000256" key="4">
    <source>
        <dbReference type="ARBA" id="ARBA00013273"/>
    </source>
</evidence>
<dbReference type="CDD" id="cd01335">
    <property type="entry name" value="Radical_SAM"/>
    <property type="match status" value="1"/>
</dbReference>
<evidence type="ECO:0000256" key="15">
    <source>
        <dbReference type="ARBA" id="ARBA00051661"/>
    </source>
</evidence>
<evidence type="ECO:0000256" key="6">
    <source>
        <dbReference type="ARBA" id="ARBA00022485"/>
    </source>
</evidence>
<evidence type="ECO:0000256" key="9">
    <source>
        <dbReference type="ARBA" id="ARBA00022694"/>
    </source>
</evidence>
<dbReference type="RefSeq" id="XP_027201294.1">
    <property type="nucleotide sequence ID" value="XM_027345493.1"/>
</dbReference>
<dbReference type="PRINTS" id="PR01271">
    <property type="entry name" value="HISDACETLASE"/>
</dbReference>
<evidence type="ECO:0000256" key="16">
    <source>
        <dbReference type="ARBA" id="ARBA00076644"/>
    </source>
</evidence>
<dbReference type="PANTHER" id="PTHR11918">
    <property type="entry name" value="RADICAL SAM PROTEINS"/>
    <property type="match status" value="1"/>
</dbReference>
<dbReference type="GO" id="GO:0035598">
    <property type="term" value="F:tRNA (N(6)-L-threonylcarbamoyladenosine(37)-C(2))-methylthiotransferase activity"/>
    <property type="evidence" value="ECO:0007669"/>
    <property type="project" value="UniProtKB-EC"/>
</dbReference>
<dbReference type="Gene3D" id="3.40.800.20">
    <property type="entry name" value="Histone deacetylase domain"/>
    <property type="match status" value="2"/>
</dbReference>
<dbReference type="InterPro" id="IPR058240">
    <property type="entry name" value="rSAM_sf"/>
</dbReference>
<dbReference type="SFLD" id="SFLDS00029">
    <property type="entry name" value="Radical_SAM"/>
    <property type="match status" value="1"/>
</dbReference>
<comment type="catalytic activity">
    <reaction evidence="14">
        <text>N(6)-acetyl-L-lysyl-[histone] + H2O = L-lysyl-[histone] + acetate</text>
        <dbReference type="Rhea" id="RHEA:58196"/>
        <dbReference type="Rhea" id="RHEA-COMP:9845"/>
        <dbReference type="Rhea" id="RHEA-COMP:11338"/>
        <dbReference type="ChEBI" id="CHEBI:15377"/>
        <dbReference type="ChEBI" id="CHEBI:29969"/>
        <dbReference type="ChEBI" id="CHEBI:30089"/>
        <dbReference type="ChEBI" id="CHEBI:61930"/>
        <dbReference type="EC" id="3.5.1.98"/>
    </reaction>
</comment>
<dbReference type="PROSITE" id="PS51918">
    <property type="entry name" value="RADICAL_SAM"/>
    <property type="match status" value="1"/>
</dbReference>
<feature type="domain" description="Radical SAM core" evidence="18">
    <location>
        <begin position="419"/>
        <end position="660"/>
    </location>
</feature>
<keyword evidence="19" id="KW-1185">Reference proteome</keyword>
<dbReference type="InParanoid" id="A0A6P6Y9N9"/>
<dbReference type="GO" id="GO:0051539">
    <property type="term" value="F:4 iron, 4 sulfur cluster binding"/>
    <property type="evidence" value="ECO:0007669"/>
    <property type="project" value="UniProtKB-KW"/>
</dbReference>
<evidence type="ECO:0000256" key="8">
    <source>
        <dbReference type="ARBA" id="ARBA00022691"/>
    </source>
</evidence>
<comment type="similarity">
    <text evidence="3">Belongs to the methylthiotransferase family. CDKAL1 subfamily.</text>
</comment>
<keyword evidence="7" id="KW-0808">Transferase</keyword>
<evidence type="ECO:0000259" key="18">
    <source>
        <dbReference type="PROSITE" id="PS51918"/>
    </source>
</evidence>
<evidence type="ECO:0000259" key="17">
    <source>
        <dbReference type="PROSITE" id="PS51449"/>
    </source>
</evidence>
<evidence type="ECO:0000256" key="14">
    <source>
        <dbReference type="ARBA" id="ARBA00048287"/>
    </source>
</evidence>
<evidence type="ECO:0000256" key="13">
    <source>
        <dbReference type="ARBA" id="ARBA00031213"/>
    </source>
</evidence>
<keyword evidence="12" id="KW-0411">Iron-sulfur</keyword>
<evidence type="ECO:0000256" key="11">
    <source>
        <dbReference type="ARBA" id="ARBA00023004"/>
    </source>
</evidence>
<evidence type="ECO:0000256" key="7">
    <source>
        <dbReference type="ARBA" id="ARBA00022679"/>
    </source>
</evidence>
<organism evidence="19 20">
    <name type="scientific">Dermatophagoides pteronyssinus</name>
    <name type="common">European house dust mite</name>
    <dbReference type="NCBI Taxonomy" id="6956"/>
    <lineage>
        <taxon>Eukaryota</taxon>
        <taxon>Metazoa</taxon>
        <taxon>Ecdysozoa</taxon>
        <taxon>Arthropoda</taxon>
        <taxon>Chelicerata</taxon>
        <taxon>Arachnida</taxon>
        <taxon>Acari</taxon>
        <taxon>Acariformes</taxon>
        <taxon>Sarcoptiformes</taxon>
        <taxon>Astigmata</taxon>
        <taxon>Psoroptidia</taxon>
        <taxon>Analgoidea</taxon>
        <taxon>Pyroglyphidae</taxon>
        <taxon>Dermatophagoidinae</taxon>
        <taxon>Dermatophagoides</taxon>
    </lineage>
</organism>
<dbReference type="KEGG" id="dpte:113795298"/>